<dbReference type="PRINTS" id="PR00320">
    <property type="entry name" value="GPROTEINBRPT"/>
</dbReference>
<reference evidence="5 6" key="1">
    <citation type="submission" date="2014-04" db="EMBL/GenBank/DDBJ databases">
        <authorList>
            <consortium name="DOE Joint Genome Institute"/>
            <person name="Kuo A."/>
            <person name="Gay G."/>
            <person name="Dore J."/>
            <person name="Kohler A."/>
            <person name="Nagy L.G."/>
            <person name="Floudas D."/>
            <person name="Copeland A."/>
            <person name="Barry K.W."/>
            <person name="Cichocki N."/>
            <person name="Veneault-Fourrey C."/>
            <person name="LaButti K."/>
            <person name="Lindquist E.A."/>
            <person name="Lipzen A."/>
            <person name="Lundell T."/>
            <person name="Morin E."/>
            <person name="Murat C."/>
            <person name="Sun H."/>
            <person name="Tunlid A."/>
            <person name="Henrissat B."/>
            <person name="Grigoriev I.V."/>
            <person name="Hibbett D.S."/>
            <person name="Martin F."/>
            <person name="Nordberg H.P."/>
            <person name="Cantor M.N."/>
            <person name="Hua S.X."/>
        </authorList>
    </citation>
    <scope>NUCLEOTIDE SEQUENCE [LARGE SCALE GENOMIC DNA]</scope>
    <source>
        <strain evidence="6">h7</strain>
    </source>
</reference>
<dbReference type="SMART" id="SM00320">
    <property type="entry name" value="WD40"/>
    <property type="match status" value="7"/>
</dbReference>
<dbReference type="PANTHER" id="PTHR22847:SF637">
    <property type="entry name" value="WD REPEAT DOMAIN 5B"/>
    <property type="match status" value="1"/>
</dbReference>
<protein>
    <recommendedName>
        <fullName evidence="4">NACHT domain-containing protein</fullName>
    </recommendedName>
</protein>
<gene>
    <name evidence="5" type="ORF">M413DRAFT_420490</name>
</gene>
<dbReference type="PANTHER" id="PTHR22847">
    <property type="entry name" value="WD40 REPEAT PROTEIN"/>
    <property type="match status" value="1"/>
</dbReference>
<dbReference type="SUPFAM" id="SSF50978">
    <property type="entry name" value="WD40 repeat-like"/>
    <property type="match status" value="1"/>
</dbReference>
<evidence type="ECO:0000256" key="1">
    <source>
        <dbReference type="ARBA" id="ARBA00022574"/>
    </source>
</evidence>
<feature type="domain" description="NACHT" evidence="4">
    <location>
        <begin position="70"/>
        <end position="216"/>
    </location>
</feature>
<organism evidence="5 6">
    <name type="scientific">Hebeloma cylindrosporum</name>
    <dbReference type="NCBI Taxonomy" id="76867"/>
    <lineage>
        <taxon>Eukaryota</taxon>
        <taxon>Fungi</taxon>
        <taxon>Dikarya</taxon>
        <taxon>Basidiomycota</taxon>
        <taxon>Agaricomycotina</taxon>
        <taxon>Agaricomycetes</taxon>
        <taxon>Agaricomycetidae</taxon>
        <taxon>Agaricales</taxon>
        <taxon>Agaricineae</taxon>
        <taxon>Hymenogastraceae</taxon>
        <taxon>Hebeloma</taxon>
    </lineage>
</organism>
<dbReference type="PROSITE" id="PS50082">
    <property type="entry name" value="WD_REPEATS_2"/>
    <property type="match status" value="6"/>
</dbReference>
<dbReference type="InterPro" id="IPR036322">
    <property type="entry name" value="WD40_repeat_dom_sf"/>
</dbReference>
<proteinExistence type="predicted"/>
<dbReference type="GO" id="GO:1990234">
    <property type="term" value="C:transferase complex"/>
    <property type="evidence" value="ECO:0007669"/>
    <property type="project" value="UniProtKB-ARBA"/>
</dbReference>
<dbReference type="InterPro" id="IPR015943">
    <property type="entry name" value="WD40/YVTN_repeat-like_dom_sf"/>
</dbReference>
<dbReference type="InterPro" id="IPR056884">
    <property type="entry name" value="NPHP3-like_N"/>
</dbReference>
<dbReference type="PROSITE" id="PS00678">
    <property type="entry name" value="WD_REPEATS_1"/>
    <property type="match status" value="4"/>
</dbReference>
<evidence type="ECO:0000313" key="6">
    <source>
        <dbReference type="Proteomes" id="UP000053424"/>
    </source>
</evidence>
<dbReference type="Proteomes" id="UP000053424">
    <property type="component" value="Unassembled WGS sequence"/>
</dbReference>
<dbReference type="EMBL" id="KN831791">
    <property type="protein sequence ID" value="KIM38372.1"/>
    <property type="molecule type" value="Genomic_DNA"/>
</dbReference>
<dbReference type="InterPro" id="IPR027417">
    <property type="entry name" value="P-loop_NTPase"/>
</dbReference>
<dbReference type="Pfam" id="PF00400">
    <property type="entry name" value="WD40"/>
    <property type="match status" value="7"/>
</dbReference>
<evidence type="ECO:0000259" key="4">
    <source>
        <dbReference type="PROSITE" id="PS50837"/>
    </source>
</evidence>
<dbReference type="Gene3D" id="3.40.50.300">
    <property type="entry name" value="P-loop containing nucleotide triphosphate hydrolases"/>
    <property type="match status" value="1"/>
</dbReference>
<dbReference type="PROSITE" id="PS50294">
    <property type="entry name" value="WD_REPEATS_REGION"/>
    <property type="match status" value="5"/>
</dbReference>
<dbReference type="HOGENOM" id="CLU_000288_6_3_1"/>
<evidence type="ECO:0000313" key="5">
    <source>
        <dbReference type="EMBL" id="KIM38372.1"/>
    </source>
</evidence>
<dbReference type="InterPro" id="IPR020472">
    <property type="entry name" value="WD40_PAC1"/>
</dbReference>
<feature type="repeat" description="WD" evidence="3">
    <location>
        <begin position="607"/>
        <end position="645"/>
    </location>
</feature>
<dbReference type="InterPro" id="IPR007111">
    <property type="entry name" value="NACHT_NTPase"/>
</dbReference>
<keyword evidence="2" id="KW-0677">Repeat</keyword>
<dbReference type="InterPro" id="IPR001680">
    <property type="entry name" value="WD40_rpt"/>
</dbReference>
<feature type="repeat" description="WD" evidence="3">
    <location>
        <begin position="776"/>
        <end position="817"/>
    </location>
</feature>
<reference evidence="6" key="2">
    <citation type="submission" date="2015-01" db="EMBL/GenBank/DDBJ databases">
        <title>Evolutionary Origins and Diversification of the Mycorrhizal Mutualists.</title>
        <authorList>
            <consortium name="DOE Joint Genome Institute"/>
            <consortium name="Mycorrhizal Genomics Consortium"/>
            <person name="Kohler A."/>
            <person name="Kuo A."/>
            <person name="Nagy L.G."/>
            <person name="Floudas D."/>
            <person name="Copeland A."/>
            <person name="Barry K.W."/>
            <person name="Cichocki N."/>
            <person name="Veneault-Fourrey C."/>
            <person name="LaButti K."/>
            <person name="Lindquist E.A."/>
            <person name="Lipzen A."/>
            <person name="Lundell T."/>
            <person name="Morin E."/>
            <person name="Murat C."/>
            <person name="Riley R."/>
            <person name="Ohm R."/>
            <person name="Sun H."/>
            <person name="Tunlid A."/>
            <person name="Henrissat B."/>
            <person name="Grigoriev I.V."/>
            <person name="Hibbett D.S."/>
            <person name="Martin F."/>
        </authorList>
    </citation>
    <scope>NUCLEOTIDE SEQUENCE [LARGE SCALE GENOMIC DNA]</scope>
    <source>
        <strain evidence="6">h7</strain>
    </source>
</reference>
<dbReference type="Gene3D" id="2.130.10.10">
    <property type="entry name" value="YVTN repeat-like/Quinoprotein amine dehydrogenase"/>
    <property type="match status" value="3"/>
</dbReference>
<dbReference type="PROSITE" id="PS50837">
    <property type="entry name" value="NACHT"/>
    <property type="match status" value="1"/>
</dbReference>
<keyword evidence="1 3" id="KW-0853">WD repeat</keyword>
<sequence length="988" mass="109877">MIEDPDNIGIVFIIFSTIMRFLSAIELNGLAYADGGAGYNTTKQCLVGTRIEILDEIEQWAHSTEPNVPPVFWINGAAGTGKSAIAHTLALRFHQRNELGSFLSFDRTYLAERRHEKVFSTVARDLASHNPGVRRPLAAVIRERNWLKRTADIIQQWESLVITPSAHLPTDHPILLVIDALDESGDIQSRKHLLSILAHRAVELPSNVRILLTSRPLDDILQALQSSIHVISKVIDDLPKSSINRDIRSYISARLTQVNGFVFDDNRLQILVNHSEGLFQWAFVACEFIQGSGRLFSPEKRYHKLTNPSNTASLTKLDMLYDTILQEVCPDNDEDDMQVFCSVMGQILASFEPLPLDALTVIRAQFPSRAVDADDVYSVLKHMGSVLSGITNHSIPIRPLHSSFRDYLTDPRRSRNFYIDISQHSSDLAFAMLQIMDTGLHFNISSLENSYLLNSEVFNLAQKVEQSISTPLSYSCRHWASHVQATPFDSKIATQVRKFLNQQFLYWMEVLSLVKSVHIVAHSMSLIINWINVCYKDILDFAVDAQKFVGVFGGVISQSTPHLYLSALPFAPANSIIYRKFSPKFPHAAKVVSGQMTSWPRCQNIWHTPGVACIVFSPDGKHIISGSENGTISIWDAEIGEIVTGPLKEHTEQVNAIGISPDGKYIISGSRDKTICIWDAKTGDAMIAPLKGHTGSVLSVIFSPDGKHIISCSNDHTIRIWDAKTGKVVNGPLKGHTNPVTCVAFSQDGKHIMSSAWDKTIRIWDAETGAVMSGPFTLYTDCVLSAAFSPDGKYIITGSKDKTICMWDAKTGEAIGVPLKGHTDCVTSIVFLQDNKHIITGSWHTGYFTFPAVSPDNKHIIAGSDEHRTISIWDVQTGQYVPVLLKGQPDQIESVAFLPDGHIISGSYNNRICIWNAEINELVATHQSDISKDGWILGPQGRRLLWVPHVHLPDLYYPRTKYLIGQVGTQLDLSHFSHGPLWQSCGSL</sequence>
<evidence type="ECO:0000256" key="3">
    <source>
        <dbReference type="PROSITE-ProRule" id="PRU00221"/>
    </source>
</evidence>
<feature type="repeat" description="WD" evidence="3">
    <location>
        <begin position="647"/>
        <end position="688"/>
    </location>
</feature>
<name>A0A0C2YBG9_HEBCY</name>
<dbReference type="AlphaFoldDB" id="A0A0C2YBG9"/>
<keyword evidence="6" id="KW-1185">Reference proteome</keyword>
<dbReference type="InterPro" id="IPR019775">
    <property type="entry name" value="WD40_repeat_CS"/>
</dbReference>
<dbReference type="CDD" id="cd00200">
    <property type="entry name" value="WD40"/>
    <property type="match status" value="1"/>
</dbReference>
<dbReference type="Pfam" id="PF24883">
    <property type="entry name" value="NPHP3_N"/>
    <property type="match status" value="1"/>
</dbReference>
<accession>A0A0C2YBG9</accession>
<evidence type="ECO:0000256" key="2">
    <source>
        <dbReference type="ARBA" id="ARBA00022737"/>
    </source>
</evidence>
<feature type="repeat" description="WD" evidence="3">
    <location>
        <begin position="690"/>
        <end position="731"/>
    </location>
</feature>
<feature type="repeat" description="WD" evidence="3">
    <location>
        <begin position="733"/>
        <end position="774"/>
    </location>
</feature>
<feature type="repeat" description="WD" evidence="3">
    <location>
        <begin position="885"/>
        <end position="925"/>
    </location>
</feature>
<dbReference type="OrthoDB" id="163438at2759"/>
<dbReference type="SUPFAM" id="SSF52540">
    <property type="entry name" value="P-loop containing nucleoside triphosphate hydrolases"/>
    <property type="match status" value="1"/>
</dbReference>
<dbReference type="STRING" id="686832.A0A0C2YBG9"/>